<protein>
    <submittedName>
        <fullName evidence="1">Uncharacterized protein</fullName>
    </submittedName>
</protein>
<dbReference type="STRING" id="687861.BscR1v2_011340"/>
<evidence type="ECO:0000313" key="2">
    <source>
        <dbReference type="Proteomes" id="UP000190811"/>
    </source>
</evidence>
<dbReference type="Proteomes" id="UP000190811">
    <property type="component" value="Chromosome"/>
</dbReference>
<gene>
    <name evidence="1" type="ORF">BscR1v2_011340</name>
</gene>
<organism evidence="1 2">
    <name type="scientific">Bartonella schoenbuchensis (strain DSM 13525 / NCTC 13165 / R1)</name>
    <dbReference type="NCBI Taxonomy" id="687861"/>
    <lineage>
        <taxon>Bacteria</taxon>
        <taxon>Pseudomonadati</taxon>
        <taxon>Pseudomonadota</taxon>
        <taxon>Alphaproteobacteria</taxon>
        <taxon>Hyphomicrobiales</taxon>
        <taxon>Bartonellaceae</taxon>
        <taxon>Bartonella</taxon>
    </lineage>
</organism>
<accession>A0A1S6XQZ7</accession>
<proteinExistence type="predicted"/>
<dbReference type="AlphaFoldDB" id="A0A1S6XQZ7"/>
<evidence type="ECO:0000313" key="1">
    <source>
        <dbReference type="EMBL" id="AQX31059.1"/>
    </source>
</evidence>
<reference evidence="2" key="1">
    <citation type="journal article" date="2017" name="Genome Biol. Evol.">
        <title>Evolutionary Dynamics of Pathoadaptation Revealed by Three Independent Acquisitions of the VirB/D4 Type IV Secretion System in Bartonella.</title>
        <authorList>
            <person name="Harms A."/>
            <person name="Segers F.H."/>
            <person name="Quebatte M."/>
            <person name="Mistl C."/>
            <person name="Manfredi P."/>
            <person name="Korner J."/>
            <person name="Chomel B.B."/>
            <person name="Kosoy M."/>
            <person name="Maruyama S."/>
            <person name="Engel P."/>
            <person name="Dehio C."/>
        </authorList>
    </citation>
    <scope>NUCLEOTIDE SEQUENCE [LARGE SCALE GENOMIC DNA]</scope>
    <source>
        <strain evidence="2">R1</strain>
    </source>
</reference>
<name>A0A1S6XQZ7_BARSR</name>
<sequence length="59" mass="6630">MTLSFLSRWTANIALLIALLFVTVGSANAELQPMNKNKYYSMQEIIGSGHNFLDKLQII</sequence>
<dbReference type="EMBL" id="CP019789">
    <property type="protein sequence ID" value="AQX31059.1"/>
    <property type="molecule type" value="Genomic_DNA"/>
</dbReference>